<dbReference type="RefSeq" id="WP_368652945.1">
    <property type="nucleotide sequence ID" value="NZ_CP162599.1"/>
</dbReference>
<organism evidence="2">
    <name type="scientific">Ornithinibacillus sp. 4-3</name>
    <dbReference type="NCBI Taxonomy" id="3231488"/>
    <lineage>
        <taxon>Bacteria</taxon>
        <taxon>Bacillati</taxon>
        <taxon>Bacillota</taxon>
        <taxon>Bacilli</taxon>
        <taxon>Bacillales</taxon>
        <taxon>Bacillaceae</taxon>
        <taxon>Ornithinibacillus</taxon>
    </lineage>
</organism>
<dbReference type="InterPro" id="IPR011008">
    <property type="entry name" value="Dimeric_a/b-barrel"/>
</dbReference>
<reference evidence="2" key="1">
    <citation type="submission" date="2024-07" db="EMBL/GenBank/DDBJ databases">
        <title>Halotolerant mesophilic bacterium Ornithinibacillus sp. 4-3, sp. nov., isolated from soil.</title>
        <authorList>
            <person name="Sidarenka A.V."/>
            <person name="Guliayeva D.E."/>
            <person name="Leanovich S.I."/>
            <person name="Hileuskaya K.S."/>
            <person name="Akhremchuk A.E."/>
            <person name="Sikolenko M.A."/>
            <person name="Valentovich L.N."/>
        </authorList>
    </citation>
    <scope>NUCLEOTIDE SEQUENCE</scope>
    <source>
        <strain evidence="2">4-3</strain>
    </source>
</reference>
<dbReference type="PROSITE" id="PS51725">
    <property type="entry name" value="ABM"/>
    <property type="match status" value="1"/>
</dbReference>
<dbReference type="EMBL" id="CP162599">
    <property type="protein sequence ID" value="XDK32224.1"/>
    <property type="molecule type" value="Genomic_DNA"/>
</dbReference>
<dbReference type="EC" id="1.-.-.-" evidence="2"/>
<feature type="domain" description="ABM" evidence="1">
    <location>
        <begin position="4"/>
        <end position="93"/>
    </location>
</feature>
<dbReference type="InterPro" id="IPR007138">
    <property type="entry name" value="ABM_dom"/>
</dbReference>
<protein>
    <submittedName>
        <fullName evidence="2">Quinol monooxygenase</fullName>
        <ecNumber evidence="2">1.-.-.-</ecNumber>
    </submittedName>
</protein>
<dbReference type="Pfam" id="PF03992">
    <property type="entry name" value="ABM"/>
    <property type="match status" value="1"/>
</dbReference>
<keyword evidence="2" id="KW-0503">Monooxygenase</keyword>
<accession>A0AB39HNG0</accession>
<name>A0AB39HNG0_9BACI</name>
<sequence>MQKYAISVKFITQDEKRDELLNYLLEAAGGMEDLETCNCYIVGINEEEKNAVYVYEVWESKAAHQASLTIPASQELIKKAKPMIVGMESYPELSIVGGKAKL</sequence>
<proteinExistence type="predicted"/>
<dbReference type="SUPFAM" id="SSF54909">
    <property type="entry name" value="Dimeric alpha+beta barrel"/>
    <property type="match status" value="1"/>
</dbReference>
<keyword evidence="2" id="KW-0560">Oxidoreductase</keyword>
<evidence type="ECO:0000259" key="1">
    <source>
        <dbReference type="PROSITE" id="PS51725"/>
    </source>
</evidence>
<dbReference type="GO" id="GO:0004497">
    <property type="term" value="F:monooxygenase activity"/>
    <property type="evidence" value="ECO:0007669"/>
    <property type="project" value="UniProtKB-KW"/>
</dbReference>
<evidence type="ECO:0000313" key="2">
    <source>
        <dbReference type="EMBL" id="XDK32224.1"/>
    </source>
</evidence>
<dbReference type="Gene3D" id="3.30.70.100">
    <property type="match status" value="1"/>
</dbReference>
<gene>
    <name evidence="2" type="ORF">AB4Y30_14565</name>
</gene>
<dbReference type="AlphaFoldDB" id="A0AB39HNG0"/>